<dbReference type="GO" id="GO:0016705">
    <property type="term" value="F:oxidoreductase activity, acting on paired donors, with incorporation or reduction of molecular oxygen"/>
    <property type="evidence" value="ECO:0007669"/>
    <property type="project" value="InterPro"/>
</dbReference>
<dbReference type="PANTHER" id="PTHR30137:SF8">
    <property type="entry name" value="BLR5498 PROTEIN"/>
    <property type="match status" value="1"/>
</dbReference>
<dbReference type="InterPro" id="IPR036661">
    <property type="entry name" value="Luciferase-like_sf"/>
</dbReference>
<sequence length="284" mass="31778">MRFGHFFYPMKFDDTRDEQEIQACLDEAQLVEELGMDAIWFAEHYFTGECVYGDPLVFASAVAVKTKKIMLGFGILELPLHNPVRVAIQTALLDNLCRGRLVVGTGRGSNYNAYEYVGFGTTTSLGVAQLDEAEELLVKAWTEDNVTFKGQFFDVSFPSIRPRPYQKPHPPLARACTGDASLVAMAKIGRPALIRGNSINATGAKIKLYRDTMSAAGFSEEAVEKSLEQTWVWREMHIAETDDEAMDNFLPAHYDAYEHLEGVRAEWNPPKMEISMQRAPLGPS</sequence>
<dbReference type="PANTHER" id="PTHR30137">
    <property type="entry name" value="LUCIFERASE-LIKE MONOOXYGENASE"/>
    <property type="match status" value="1"/>
</dbReference>
<protein>
    <recommendedName>
        <fullName evidence="3">Luciferase-like domain-containing protein</fullName>
    </recommendedName>
</protein>
<dbReference type="EMBL" id="UINC01017603">
    <property type="protein sequence ID" value="SVA73166.1"/>
    <property type="molecule type" value="Genomic_DNA"/>
</dbReference>
<dbReference type="InterPro" id="IPR050766">
    <property type="entry name" value="Bact_Lucif_Oxidored"/>
</dbReference>
<reference evidence="4" key="1">
    <citation type="submission" date="2018-05" db="EMBL/GenBank/DDBJ databases">
        <authorList>
            <person name="Lanie J.A."/>
            <person name="Ng W.-L."/>
            <person name="Kazmierczak K.M."/>
            <person name="Andrzejewski T.M."/>
            <person name="Davidsen T.M."/>
            <person name="Wayne K.J."/>
            <person name="Tettelin H."/>
            <person name="Glass J.I."/>
            <person name="Rusch D."/>
            <person name="Podicherti R."/>
            <person name="Tsui H.-C.T."/>
            <person name="Winkler M.E."/>
        </authorList>
    </citation>
    <scope>NUCLEOTIDE SEQUENCE</scope>
</reference>
<keyword evidence="2" id="KW-0503">Monooxygenase</keyword>
<keyword evidence="1" id="KW-0560">Oxidoreductase</keyword>
<dbReference type="GO" id="GO:0004497">
    <property type="term" value="F:monooxygenase activity"/>
    <property type="evidence" value="ECO:0007669"/>
    <property type="project" value="UniProtKB-KW"/>
</dbReference>
<evidence type="ECO:0000313" key="4">
    <source>
        <dbReference type="EMBL" id="SVA73166.1"/>
    </source>
</evidence>
<organism evidence="4">
    <name type="scientific">marine metagenome</name>
    <dbReference type="NCBI Taxonomy" id="408172"/>
    <lineage>
        <taxon>unclassified sequences</taxon>
        <taxon>metagenomes</taxon>
        <taxon>ecological metagenomes</taxon>
    </lineage>
</organism>
<dbReference type="Gene3D" id="3.20.20.30">
    <property type="entry name" value="Luciferase-like domain"/>
    <property type="match status" value="1"/>
</dbReference>
<feature type="non-terminal residue" evidence="4">
    <location>
        <position position="284"/>
    </location>
</feature>
<dbReference type="Pfam" id="PF00296">
    <property type="entry name" value="Bac_luciferase"/>
    <property type="match status" value="1"/>
</dbReference>
<evidence type="ECO:0000259" key="3">
    <source>
        <dbReference type="Pfam" id="PF00296"/>
    </source>
</evidence>
<dbReference type="SUPFAM" id="SSF51679">
    <property type="entry name" value="Bacterial luciferase-like"/>
    <property type="match status" value="1"/>
</dbReference>
<evidence type="ECO:0000256" key="2">
    <source>
        <dbReference type="ARBA" id="ARBA00023033"/>
    </source>
</evidence>
<evidence type="ECO:0000256" key="1">
    <source>
        <dbReference type="ARBA" id="ARBA00023002"/>
    </source>
</evidence>
<dbReference type="GO" id="GO:0005829">
    <property type="term" value="C:cytosol"/>
    <property type="evidence" value="ECO:0007669"/>
    <property type="project" value="TreeGrafter"/>
</dbReference>
<name>A0A381Y7U2_9ZZZZ</name>
<accession>A0A381Y7U2</accession>
<feature type="domain" description="Luciferase-like" evidence="3">
    <location>
        <begin position="1"/>
        <end position="257"/>
    </location>
</feature>
<dbReference type="InterPro" id="IPR011251">
    <property type="entry name" value="Luciferase-like_dom"/>
</dbReference>
<dbReference type="AlphaFoldDB" id="A0A381Y7U2"/>
<proteinExistence type="predicted"/>
<gene>
    <name evidence="4" type="ORF">METZ01_LOCUS126020</name>
</gene>